<reference evidence="2 3" key="2">
    <citation type="submission" date="2019-02" db="EMBL/GenBank/DDBJ databases">
        <title>'Lichenibacterium ramalinii' gen. nov. sp. nov., 'Lichenibacterium minor' gen. nov. sp. nov.</title>
        <authorList>
            <person name="Pankratov T."/>
        </authorList>
    </citation>
    <scope>NUCLEOTIDE SEQUENCE [LARGE SCALE GENOMIC DNA]</scope>
    <source>
        <strain evidence="2 3">RmlP001</strain>
    </source>
</reference>
<evidence type="ECO:0008006" key="4">
    <source>
        <dbReference type="Google" id="ProtNLM"/>
    </source>
</evidence>
<dbReference type="Proteomes" id="UP000289411">
    <property type="component" value="Unassembled WGS sequence"/>
</dbReference>
<protein>
    <recommendedName>
        <fullName evidence="4">Rhamnan synthesis protein F</fullName>
    </recommendedName>
</protein>
<feature type="compositionally biased region" description="Low complexity" evidence="1">
    <location>
        <begin position="13"/>
        <end position="28"/>
    </location>
</feature>
<name>A0A4Q2RIB5_9HYPH</name>
<organism evidence="2 3">
    <name type="scientific">Lichenibacterium ramalinae</name>
    <dbReference type="NCBI Taxonomy" id="2316527"/>
    <lineage>
        <taxon>Bacteria</taxon>
        <taxon>Pseudomonadati</taxon>
        <taxon>Pseudomonadota</taxon>
        <taxon>Alphaproteobacteria</taxon>
        <taxon>Hyphomicrobiales</taxon>
        <taxon>Lichenihabitantaceae</taxon>
        <taxon>Lichenibacterium</taxon>
    </lineage>
</organism>
<evidence type="ECO:0000313" key="2">
    <source>
        <dbReference type="EMBL" id="RYB07010.1"/>
    </source>
</evidence>
<feature type="compositionally biased region" description="Low complexity" evidence="1">
    <location>
        <begin position="147"/>
        <end position="164"/>
    </location>
</feature>
<evidence type="ECO:0000313" key="3">
    <source>
        <dbReference type="Proteomes" id="UP000289411"/>
    </source>
</evidence>
<sequence>MGRHHGGRDDGALRSGAGRGLSVGLRGLRLSHPRRPGASPAHPGARPAALCRDRRGAARAGQHPRLLRRGRPAAPLGRSSDLERGAGGRAGARLGRCHRRPPRHPGPRHRRRRQGSGGPPYRCAARPNELHAGPGLRRRRGCRRPRPAGLAVGPPGAGRRALAGPPYPGHPRPAGRRPPRPRPAEAGERAVTRLRDRLPRRLRSALGTAGRRGFSALAGPFQPSVPAGRILALCHCHHADLVPELAACLLALPRGAAVHVSSSDPDVFAAWEPFRGRSRAAIAFYAVENRGRDLLPFFTLAGRLAIAPDAAVLKIHGKRSAYSDQGEWWRRDTLRGLLPGPFAAARALSRFDADPRLALLGAPGSFIANPAYWGGNRPEVGRLMGGVAGLAIADTDLAFIAGTMFWMRGGFLSALLPHVDASLFEPEPIARDGTHAHALERVIGMAALAWGWHIGETDAAAPLTREAARHRTVPYI</sequence>
<dbReference type="OrthoDB" id="9816424at2"/>
<gene>
    <name evidence="2" type="ORF">D3272_02700</name>
</gene>
<dbReference type="Pfam" id="PF05045">
    <property type="entry name" value="RgpF"/>
    <property type="match status" value="1"/>
</dbReference>
<evidence type="ECO:0000256" key="1">
    <source>
        <dbReference type="SAM" id="MobiDB-lite"/>
    </source>
</evidence>
<dbReference type="InterPro" id="IPR007739">
    <property type="entry name" value="RgpF"/>
</dbReference>
<feature type="region of interest" description="Disordered" evidence="1">
    <location>
        <begin position="1"/>
        <end position="189"/>
    </location>
</feature>
<feature type="compositionally biased region" description="Basic residues" evidence="1">
    <location>
        <begin position="95"/>
        <end position="114"/>
    </location>
</feature>
<reference evidence="2 3" key="1">
    <citation type="submission" date="2018-09" db="EMBL/GenBank/DDBJ databases">
        <authorList>
            <person name="Grouzdev D.S."/>
            <person name="Krutkina M.S."/>
        </authorList>
    </citation>
    <scope>NUCLEOTIDE SEQUENCE [LARGE SCALE GENOMIC DNA]</scope>
    <source>
        <strain evidence="2 3">RmlP001</strain>
    </source>
</reference>
<keyword evidence="3" id="KW-1185">Reference proteome</keyword>
<proteinExistence type="predicted"/>
<comment type="caution">
    <text evidence="2">The sequence shown here is derived from an EMBL/GenBank/DDBJ whole genome shotgun (WGS) entry which is preliminary data.</text>
</comment>
<dbReference type="EMBL" id="QYBC01000002">
    <property type="protein sequence ID" value="RYB07010.1"/>
    <property type="molecule type" value="Genomic_DNA"/>
</dbReference>
<accession>A0A4Q2RIB5</accession>
<feature type="compositionally biased region" description="Basic residues" evidence="1">
    <location>
        <begin position="136"/>
        <end position="146"/>
    </location>
</feature>
<dbReference type="AlphaFoldDB" id="A0A4Q2RIB5"/>